<dbReference type="Pfam" id="PF02518">
    <property type="entry name" value="HATPase_c"/>
    <property type="match status" value="1"/>
</dbReference>
<dbReference type="Gene3D" id="3.30.450.20">
    <property type="entry name" value="PAS domain"/>
    <property type="match status" value="1"/>
</dbReference>
<dbReference type="CDD" id="cd00156">
    <property type="entry name" value="REC"/>
    <property type="match status" value="1"/>
</dbReference>
<keyword evidence="12" id="KW-0597">Phosphoprotein</keyword>
<dbReference type="Gene3D" id="3.30.565.10">
    <property type="entry name" value="Histidine kinase-like ATPase, C-terminal domain"/>
    <property type="match status" value="1"/>
</dbReference>
<dbReference type="EMBL" id="LT158599">
    <property type="protein sequence ID" value="CVK33810.1"/>
    <property type="molecule type" value="Genomic_DNA"/>
</dbReference>
<keyword evidence="8" id="KW-0067">ATP-binding</keyword>
<keyword evidence="5" id="KW-0812">Transmembrane</keyword>
<gene>
    <name evidence="16" type="ORF">MMAB1_2597</name>
</gene>
<reference evidence="16 17" key="1">
    <citation type="submission" date="2016-01" db="EMBL/GenBank/DDBJ databases">
        <authorList>
            <person name="Manzoor S."/>
        </authorList>
    </citation>
    <scope>NUCLEOTIDE SEQUENCE [LARGE SCALE GENOMIC DNA]</scope>
    <source>
        <strain evidence="16">Methanoculleus sp MAB1</strain>
    </source>
</reference>
<dbReference type="PANTHER" id="PTHR42878">
    <property type="entry name" value="TWO-COMPONENT HISTIDINE KINASE"/>
    <property type="match status" value="1"/>
</dbReference>
<evidence type="ECO:0000256" key="5">
    <source>
        <dbReference type="ARBA" id="ARBA00022692"/>
    </source>
</evidence>
<dbReference type="SUPFAM" id="SSF55874">
    <property type="entry name" value="ATPase domain of HSP90 chaperone/DNA topoisomerase II/histidine kinase"/>
    <property type="match status" value="1"/>
</dbReference>
<evidence type="ECO:0000313" key="16">
    <source>
        <dbReference type="EMBL" id="CVK33810.1"/>
    </source>
</evidence>
<dbReference type="PROSITE" id="PS50109">
    <property type="entry name" value="HIS_KIN"/>
    <property type="match status" value="1"/>
</dbReference>
<feature type="domain" description="Histidine kinase" evidence="13">
    <location>
        <begin position="418"/>
        <end position="621"/>
    </location>
</feature>
<dbReference type="RefSeq" id="WP_062264982.1">
    <property type="nucleotide sequence ID" value="NZ_LT158599.1"/>
</dbReference>
<evidence type="ECO:0000256" key="12">
    <source>
        <dbReference type="PROSITE-ProRule" id="PRU00169"/>
    </source>
</evidence>
<comment type="subcellular location">
    <subcellularLocation>
        <location evidence="2">Membrane</location>
        <topology evidence="2">Multi-pass membrane protein</topology>
    </subcellularLocation>
</comment>
<dbReference type="InterPro" id="IPR003594">
    <property type="entry name" value="HATPase_dom"/>
</dbReference>
<evidence type="ECO:0000256" key="7">
    <source>
        <dbReference type="ARBA" id="ARBA00022777"/>
    </source>
</evidence>
<protein>
    <recommendedName>
        <fullName evidence="3">histidine kinase</fullName>
        <ecNumber evidence="3">2.7.13.3</ecNumber>
    </recommendedName>
</protein>
<dbReference type="GO" id="GO:0016020">
    <property type="term" value="C:membrane"/>
    <property type="evidence" value="ECO:0007669"/>
    <property type="project" value="UniProtKB-SubCell"/>
</dbReference>
<sequence>MSDPLRLLVITQSPGDARMIREVLREAGLPSEVVWRSRSRDALDALQGEPFDLLLLDPDPEVVAQAGERAPGTPIVLLVSRDDMETAVRALGRGADDYLVREDITPELLVCTVRHALTLKRMKTALERMGGMWREIVGNLHEGVLVIDREGTTLFASARMAEILGYAAEKMPKAPFLSFVDPEDAPRAEALLRRGGRAEDEFRLRRFDGERVGVRLIVFPVTCGTAVGVMDIRERPAEEEIRRRNVQLSIINQVVRTATSSADMDELLTGVLGKTVNLLGFGGGSVYLIDPGRSRAELAAEIGLPEGFSFRQRIADMNAPPYDTVLGQGVPHFVEDYPRRYPQDAGAGIQAFASIPITAEGRVIGAVNLVSREMHTFSPAERELLTSIGQEIGSAVERMRLRKRLEKAHEEANFYLDVMTHDINNANTTAIGYAALLSEALSGPEKDLARRISAAVRQSAEIIGNVSTIRRIAEETPAPGPVSLDDVIGHVSCFFADADIRYAPQGLWVAADDLLSAVFINLLGNAVKFGGPQIVIQVTAREEDGTVTVSVEDTGPGIPDAEKPLVFEKFRKSGARSGKGIGLYIVHTLVERYGGRVWVEDRVPGRPREGAAFRFTLPACPPVTGRTG</sequence>
<evidence type="ECO:0000256" key="9">
    <source>
        <dbReference type="ARBA" id="ARBA00022989"/>
    </source>
</evidence>
<accession>A0A0X3BPR0</accession>
<dbReference type="SMART" id="SM00091">
    <property type="entry name" value="PAS"/>
    <property type="match status" value="1"/>
</dbReference>
<dbReference type="InterPro" id="IPR036890">
    <property type="entry name" value="HATPase_C_sf"/>
</dbReference>
<dbReference type="GeneID" id="27138211"/>
<keyword evidence="11" id="KW-0472">Membrane</keyword>
<dbReference type="EC" id="2.7.13.3" evidence="3"/>
<dbReference type="PROSITE" id="PS50110">
    <property type="entry name" value="RESPONSE_REGULATORY"/>
    <property type="match status" value="1"/>
</dbReference>
<dbReference type="InterPro" id="IPR011006">
    <property type="entry name" value="CheY-like_superfamily"/>
</dbReference>
<dbReference type="GO" id="GO:0005524">
    <property type="term" value="F:ATP binding"/>
    <property type="evidence" value="ECO:0007669"/>
    <property type="project" value="UniProtKB-KW"/>
</dbReference>
<evidence type="ECO:0000256" key="8">
    <source>
        <dbReference type="ARBA" id="ARBA00022840"/>
    </source>
</evidence>
<keyword evidence="7" id="KW-0418">Kinase</keyword>
<evidence type="ECO:0000259" key="14">
    <source>
        <dbReference type="PROSITE" id="PS50110"/>
    </source>
</evidence>
<feature type="modified residue" description="4-aspartylphosphate" evidence="12">
    <location>
        <position position="57"/>
    </location>
</feature>
<name>A0A0X3BPR0_9EURY</name>
<dbReference type="SMART" id="SM00065">
    <property type="entry name" value="GAF"/>
    <property type="match status" value="1"/>
</dbReference>
<dbReference type="Gene3D" id="3.40.50.2300">
    <property type="match status" value="1"/>
</dbReference>
<evidence type="ECO:0000259" key="13">
    <source>
        <dbReference type="PROSITE" id="PS50109"/>
    </source>
</evidence>
<evidence type="ECO:0000256" key="2">
    <source>
        <dbReference type="ARBA" id="ARBA00004141"/>
    </source>
</evidence>
<dbReference type="InterPro" id="IPR003018">
    <property type="entry name" value="GAF"/>
</dbReference>
<keyword evidence="9" id="KW-1133">Transmembrane helix</keyword>
<dbReference type="InterPro" id="IPR000014">
    <property type="entry name" value="PAS"/>
</dbReference>
<dbReference type="InterPro" id="IPR001789">
    <property type="entry name" value="Sig_transdc_resp-reg_receiver"/>
</dbReference>
<dbReference type="CDD" id="cd00130">
    <property type="entry name" value="PAS"/>
    <property type="match status" value="1"/>
</dbReference>
<dbReference type="GO" id="GO:0004673">
    <property type="term" value="F:protein histidine kinase activity"/>
    <property type="evidence" value="ECO:0007669"/>
    <property type="project" value="UniProtKB-EC"/>
</dbReference>
<dbReference type="PANTHER" id="PTHR42878:SF7">
    <property type="entry name" value="SENSOR HISTIDINE KINASE GLRK"/>
    <property type="match status" value="1"/>
</dbReference>
<dbReference type="Gene3D" id="3.30.450.40">
    <property type="match status" value="1"/>
</dbReference>
<organism evidence="16 17">
    <name type="scientific">Methanoculleus bourgensis</name>
    <dbReference type="NCBI Taxonomy" id="83986"/>
    <lineage>
        <taxon>Archaea</taxon>
        <taxon>Methanobacteriati</taxon>
        <taxon>Methanobacteriota</taxon>
        <taxon>Stenosarchaea group</taxon>
        <taxon>Methanomicrobia</taxon>
        <taxon>Methanomicrobiales</taxon>
        <taxon>Methanomicrobiaceae</taxon>
        <taxon>Methanoculleus</taxon>
    </lineage>
</organism>
<dbReference type="SMART" id="SM00387">
    <property type="entry name" value="HATPase_c"/>
    <property type="match status" value="1"/>
</dbReference>
<dbReference type="AlphaFoldDB" id="A0A0X3BPR0"/>
<evidence type="ECO:0000256" key="6">
    <source>
        <dbReference type="ARBA" id="ARBA00022741"/>
    </source>
</evidence>
<evidence type="ECO:0000313" key="17">
    <source>
        <dbReference type="Proteomes" id="UP000069850"/>
    </source>
</evidence>
<dbReference type="InterPro" id="IPR050351">
    <property type="entry name" value="BphY/WalK/GraS-like"/>
</dbReference>
<feature type="domain" description="Response regulatory" evidence="14">
    <location>
        <begin position="6"/>
        <end position="116"/>
    </location>
</feature>
<evidence type="ECO:0000256" key="10">
    <source>
        <dbReference type="ARBA" id="ARBA00023012"/>
    </source>
</evidence>
<evidence type="ECO:0000256" key="4">
    <source>
        <dbReference type="ARBA" id="ARBA00022679"/>
    </source>
</evidence>
<dbReference type="InterPro" id="IPR005467">
    <property type="entry name" value="His_kinase_dom"/>
</dbReference>
<keyword evidence="10" id="KW-0902">Two-component regulatory system</keyword>
<dbReference type="NCBIfam" id="TIGR00229">
    <property type="entry name" value="sensory_box"/>
    <property type="match status" value="1"/>
</dbReference>
<dbReference type="InterPro" id="IPR035965">
    <property type="entry name" value="PAS-like_dom_sf"/>
</dbReference>
<dbReference type="SMART" id="SM00448">
    <property type="entry name" value="REC"/>
    <property type="match status" value="1"/>
</dbReference>
<keyword evidence="4" id="KW-0808">Transferase</keyword>
<dbReference type="SUPFAM" id="SSF52172">
    <property type="entry name" value="CheY-like"/>
    <property type="match status" value="1"/>
</dbReference>
<comment type="catalytic activity">
    <reaction evidence="1">
        <text>ATP + protein L-histidine = ADP + protein N-phospho-L-histidine.</text>
        <dbReference type="EC" id="2.7.13.3"/>
    </reaction>
</comment>
<keyword evidence="6" id="KW-0547">Nucleotide-binding</keyword>
<dbReference type="Pfam" id="PF13185">
    <property type="entry name" value="GAF_2"/>
    <property type="match status" value="1"/>
</dbReference>
<dbReference type="GO" id="GO:0000156">
    <property type="term" value="F:phosphorelay response regulator activity"/>
    <property type="evidence" value="ECO:0007669"/>
    <property type="project" value="TreeGrafter"/>
</dbReference>
<dbReference type="InterPro" id="IPR029016">
    <property type="entry name" value="GAF-like_dom_sf"/>
</dbReference>
<proteinExistence type="predicted"/>
<dbReference type="GO" id="GO:0007234">
    <property type="term" value="P:osmosensory signaling via phosphorelay pathway"/>
    <property type="evidence" value="ECO:0007669"/>
    <property type="project" value="TreeGrafter"/>
</dbReference>
<dbReference type="GO" id="GO:0030295">
    <property type="term" value="F:protein kinase activator activity"/>
    <property type="evidence" value="ECO:0007669"/>
    <property type="project" value="TreeGrafter"/>
</dbReference>
<dbReference type="SUPFAM" id="SSF55785">
    <property type="entry name" value="PYP-like sensor domain (PAS domain)"/>
    <property type="match status" value="1"/>
</dbReference>
<dbReference type="OrthoDB" id="342253at2157"/>
<dbReference type="KEGG" id="mema:MMAB1_2597"/>
<dbReference type="Pfam" id="PF13426">
    <property type="entry name" value="PAS_9"/>
    <property type="match status" value="1"/>
</dbReference>
<evidence type="ECO:0000256" key="1">
    <source>
        <dbReference type="ARBA" id="ARBA00000085"/>
    </source>
</evidence>
<dbReference type="PRINTS" id="PR00344">
    <property type="entry name" value="BCTRLSENSOR"/>
</dbReference>
<dbReference type="InterPro" id="IPR004358">
    <property type="entry name" value="Sig_transdc_His_kin-like_C"/>
</dbReference>
<dbReference type="SUPFAM" id="SSF55781">
    <property type="entry name" value="GAF domain-like"/>
    <property type="match status" value="1"/>
</dbReference>
<evidence type="ECO:0000259" key="15">
    <source>
        <dbReference type="PROSITE" id="PS50112"/>
    </source>
</evidence>
<dbReference type="Proteomes" id="UP000069850">
    <property type="component" value="Chromosome 1"/>
</dbReference>
<feature type="domain" description="PAS" evidence="15">
    <location>
        <begin position="134"/>
        <end position="199"/>
    </location>
</feature>
<dbReference type="PROSITE" id="PS50112">
    <property type="entry name" value="PAS"/>
    <property type="match status" value="1"/>
</dbReference>
<evidence type="ECO:0000256" key="11">
    <source>
        <dbReference type="ARBA" id="ARBA00023136"/>
    </source>
</evidence>
<evidence type="ECO:0000256" key="3">
    <source>
        <dbReference type="ARBA" id="ARBA00012438"/>
    </source>
</evidence>